<protein>
    <recommendedName>
        <fullName evidence="3">DUF3553 domain-containing protein</fullName>
    </recommendedName>
</protein>
<proteinExistence type="predicted"/>
<sequence length="73" mass="8093">MEQPDLVSKYRASLKEGDDVKILRHELASGCPDDSKWRQAKVISSSETALTVVYDDGSQEVVEWNSGRVHSSA</sequence>
<evidence type="ECO:0008006" key="3">
    <source>
        <dbReference type="Google" id="ProtNLM"/>
    </source>
</evidence>
<name>A0ABU0S6W2_9HYPH</name>
<gene>
    <name evidence="1" type="ORF">QFZ34_001676</name>
</gene>
<comment type="caution">
    <text evidence="1">The sequence shown here is derived from an EMBL/GenBank/DDBJ whole genome shotgun (WGS) entry which is preliminary data.</text>
</comment>
<accession>A0ABU0S6W2</accession>
<dbReference type="Proteomes" id="UP001237780">
    <property type="component" value="Unassembled WGS sequence"/>
</dbReference>
<evidence type="ECO:0000313" key="2">
    <source>
        <dbReference type="Proteomes" id="UP001237780"/>
    </source>
</evidence>
<organism evidence="1 2">
    <name type="scientific">Phyllobacterium ifriqiyense</name>
    <dbReference type="NCBI Taxonomy" id="314238"/>
    <lineage>
        <taxon>Bacteria</taxon>
        <taxon>Pseudomonadati</taxon>
        <taxon>Pseudomonadota</taxon>
        <taxon>Alphaproteobacteria</taxon>
        <taxon>Hyphomicrobiales</taxon>
        <taxon>Phyllobacteriaceae</taxon>
        <taxon>Phyllobacterium</taxon>
    </lineage>
</organism>
<evidence type="ECO:0000313" key="1">
    <source>
        <dbReference type="EMBL" id="MDQ0996494.1"/>
    </source>
</evidence>
<keyword evidence="2" id="KW-1185">Reference proteome</keyword>
<dbReference type="EMBL" id="JAUSZT010000003">
    <property type="protein sequence ID" value="MDQ0996494.1"/>
    <property type="molecule type" value="Genomic_DNA"/>
</dbReference>
<dbReference type="RefSeq" id="WP_307279348.1">
    <property type="nucleotide sequence ID" value="NZ_JAUSZT010000003.1"/>
</dbReference>
<reference evidence="1 2" key="1">
    <citation type="submission" date="2023-07" db="EMBL/GenBank/DDBJ databases">
        <title>Comparative genomics of wheat-associated soil bacteria to identify genetic determinants of phenazine resistance.</title>
        <authorList>
            <person name="Mouncey N."/>
        </authorList>
    </citation>
    <scope>NUCLEOTIDE SEQUENCE [LARGE SCALE GENOMIC DNA]</scope>
    <source>
        <strain evidence="1 2">W4I11</strain>
    </source>
</reference>